<gene>
    <name evidence="1" type="ORF">S01H4_23334</name>
</gene>
<organism evidence="1">
    <name type="scientific">marine sediment metagenome</name>
    <dbReference type="NCBI Taxonomy" id="412755"/>
    <lineage>
        <taxon>unclassified sequences</taxon>
        <taxon>metagenomes</taxon>
        <taxon>ecological metagenomes</taxon>
    </lineage>
</organism>
<sequence length="153" mass="17814">MSNVSKHRILVQKRLREKIVEIPLSKVSRIVEDYPREVLAEVTDSQHKELEREGYIVKDLRSKTKIRIGTRTIDPLKAEEREEVVGPADEEEALVAETEYFFVQFEGSIKPEWLEDLNKAKLIPLSYYHDYTYLVNGKASAVNKFSKYPFVLV</sequence>
<dbReference type="EMBL" id="BART01010810">
    <property type="protein sequence ID" value="GAG77214.1"/>
    <property type="molecule type" value="Genomic_DNA"/>
</dbReference>
<evidence type="ECO:0000313" key="1">
    <source>
        <dbReference type="EMBL" id="GAG77214.1"/>
    </source>
</evidence>
<protein>
    <submittedName>
        <fullName evidence="1">Uncharacterized protein</fullName>
    </submittedName>
</protein>
<proteinExistence type="predicted"/>
<comment type="caution">
    <text evidence="1">The sequence shown here is derived from an EMBL/GenBank/DDBJ whole genome shotgun (WGS) entry which is preliminary data.</text>
</comment>
<reference evidence="1" key="1">
    <citation type="journal article" date="2014" name="Front. Microbiol.">
        <title>High frequency of phylogenetically diverse reductive dehalogenase-homologous genes in deep subseafloor sedimentary metagenomes.</title>
        <authorList>
            <person name="Kawai M."/>
            <person name="Futagami T."/>
            <person name="Toyoda A."/>
            <person name="Takaki Y."/>
            <person name="Nishi S."/>
            <person name="Hori S."/>
            <person name="Arai W."/>
            <person name="Tsubouchi T."/>
            <person name="Morono Y."/>
            <person name="Uchiyama I."/>
            <person name="Ito T."/>
            <person name="Fujiyama A."/>
            <person name="Inagaki F."/>
            <person name="Takami H."/>
        </authorList>
    </citation>
    <scope>NUCLEOTIDE SEQUENCE</scope>
    <source>
        <strain evidence="1">Expedition CK06-06</strain>
    </source>
</reference>
<dbReference type="AlphaFoldDB" id="X1A648"/>
<accession>X1A648</accession>
<name>X1A648_9ZZZZ</name>